<keyword evidence="4" id="KW-1185">Reference proteome</keyword>
<dbReference type="GO" id="GO:0008199">
    <property type="term" value="F:ferric iron binding"/>
    <property type="evidence" value="ECO:0007669"/>
    <property type="project" value="InterPro"/>
</dbReference>
<dbReference type="InterPro" id="IPR009040">
    <property type="entry name" value="Ferritin-like_diiron"/>
</dbReference>
<organism evidence="3 4">
    <name type="scientific">Kluyvera georgiana ATCC 51603</name>
    <dbReference type="NCBI Taxonomy" id="1354264"/>
    <lineage>
        <taxon>Bacteria</taxon>
        <taxon>Pseudomonadati</taxon>
        <taxon>Pseudomonadota</taxon>
        <taxon>Gammaproteobacteria</taxon>
        <taxon>Enterobacterales</taxon>
        <taxon>Enterobacteriaceae</taxon>
        <taxon>Kluyvera</taxon>
    </lineage>
</organism>
<evidence type="ECO:0000256" key="1">
    <source>
        <dbReference type="ARBA" id="ARBA00006950"/>
    </source>
</evidence>
<dbReference type="InterPro" id="IPR008331">
    <property type="entry name" value="Ferritin_DPS_dom"/>
</dbReference>
<dbReference type="RefSeq" id="WP_064544615.1">
    <property type="nucleotide sequence ID" value="NZ_LXEU01000042.1"/>
</dbReference>
<comment type="similarity">
    <text evidence="1">Belongs to the ferritin family. Prokaryotic subfamily.</text>
</comment>
<dbReference type="Gene3D" id="1.20.1260.10">
    <property type="match status" value="1"/>
</dbReference>
<sequence>MAVPGMVQKLNAQMNLEFYASNHYLRLSEWCSEHRLNGTATFLRSRAQSSVTQMMRVFDYMKKSGAYPVVKAFETQEDKCATLEDLFLKTIEDHAQRSSTLSELTEQAKVLHDDNTLSFLNALEEEQEQDGILLKTILDEVRSARKAGLCIQQTDQHLLNIVNQQQH</sequence>
<gene>
    <name evidence="3" type="ORF">M989_01863</name>
</gene>
<dbReference type="CDD" id="cd01055">
    <property type="entry name" value="Nonheme_Ferritin"/>
    <property type="match status" value="1"/>
</dbReference>
<reference evidence="3 4" key="1">
    <citation type="submission" date="2016-04" db="EMBL/GenBank/DDBJ databases">
        <title>ATOL: Assembling a taxonomically balanced genome-scale reconstruction of the evolutionary history of the Enterobacteriaceae.</title>
        <authorList>
            <person name="Plunkett G.III."/>
            <person name="Neeno-Eckwall E.C."/>
            <person name="Glasner J.D."/>
            <person name="Perna N.T."/>
        </authorList>
    </citation>
    <scope>NUCLEOTIDE SEQUENCE [LARGE SCALE GENOMIC DNA]</scope>
    <source>
        <strain evidence="3 4">ATCC 51603</strain>
    </source>
</reference>
<evidence type="ECO:0000313" key="3">
    <source>
        <dbReference type="EMBL" id="OAT53738.1"/>
    </source>
</evidence>
<dbReference type="InterPro" id="IPR041719">
    <property type="entry name" value="Ferritin_prok"/>
</dbReference>
<dbReference type="InterPro" id="IPR012347">
    <property type="entry name" value="Ferritin-like"/>
</dbReference>
<dbReference type="AlphaFoldDB" id="A0A1B7K0S0"/>
<dbReference type="NCBIfam" id="NF011597">
    <property type="entry name" value="PRK15022.1"/>
    <property type="match status" value="1"/>
</dbReference>
<dbReference type="InterPro" id="IPR009078">
    <property type="entry name" value="Ferritin-like_SF"/>
</dbReference>
<protein>
    <submittedName>
        <fullName evidence="3">Ferritin-like protein</fullName>
    </submittedName>
</protein>
<comment type="caution">
    <text evidence="3">The sequence shown here is derived from an EMBL/GenBank/DDBJ whole genome shotgun (WGS) entry which is preliminary data.</text>
</comment>
<evidence type="ECO:0000313" key="4">
    <source>
        <dbReference type="Proteomes" id="UP000078386"/>
    </source>
</evidence>
<dbReference type="Pfam" id="PF00210">
    <property type="entry name" value="Ferritin"/>
    <property type="match status" value="1"/>
</dbReference>
<feature type="domain" description="Ferritin-like diiron" evidence="2">
    <location>
        <begin position="1"/>
        <end position="145"/>
    </location>
</feature>
<evidence type="ECO:0000259" key="2">
    <source>
        <dbReference type="PROSITE" id="PS50905"/>
    </source>
</evidence>
<proteinExistence type="inferred from homology"/>
<name>A0A1B7K0S0_9ENTR</name>
<accession>A0A1B7K0S0</accession>
<dbReference type="PROSITE" id="PS50905">
    <property type="entry name" value="FERRITIN_LIKE"/>
    <property type="match status" value="1"/>
</dbReference>
<dbReference type="PATRIC" id="fig|1354264.4.peg.1936"/>
<dbReference type="SUPFAM" id="SSF47240">
    <property type="entry name" value="Ferritin-like"/>
    <property type="match status" value="1"/>
</dbReference>
<dbReference type="Proteomes" id="UP000078386">
    <property type="component" value="Unassembled WGS sequence"/>
</dbReference>
<dbReference type="EMBL" id="LXEU01000042">
    <property type="protein sequence ID" value="OAT53738.1"/>
    <property type="molecule type" value="Genomic_DNA"/>
</dbReference>